<accession>A0AAF1BJ62</accession>
<evidence type="ECO:0000313" key="1">
    <source>
        <dbReference type="EMBL" id="WOO83051.1"/>
    </source>
</evidence>
<name>A0AAF1BJ62_9TREE</name>
<keyword evidence="2" id="KW-1185">Reference proteome</keyword>
<dbReference type="RefSeq" id="XP_062629083.1">
    <property type="nucleotide sequence ID" value="XM_062773099.1"/>
</dbReference>
<evidence type="ECO:0000313" key="2">
    <source>
        <dbReference type="Proteomes" id="UP000827549"/>
    </source>
</evidence>
<proteinExistence type="predicted"/>
<sequence length="501" mass="55156">MLPTPRPRHLSGDVKRHSRPYSYTRKPFSIVVSRDGNLPIRRAVQVTCIIDGRQLSSATILPRGDDSPTYLETWVAKECGKYYDKNYQFSPIVSELLKSPDTVKIFLQDGPIPAELPYYGSIVVKLEEIKDLKDLPSRVVCMGKKPLGLLTKIFEGQTTDTYVDGVVVGKSKPTKICDGNVNKSAPKATVVFKVYIQYKGDHSIIKEYAPAHLTAKQTGNDPIDVVYIAVDEKRKLITQPFRIVAAPPDAHHPVDVILRSTIDGIKLDRNGTVSMNGSGHPIHNAVWCDRSSGIPCDMEYIFTPINFVDNGPIPDEVLLYGSIAVTLEGVKCSGDKTSAFRASPTKTPVAVVDSSMEDHLTDTCVIGTPLGQSKRMHTYSFKPIKSIPKATIVFKVCLASSGVGSNADVQYASRDVLIENDIIPDKLDEKAGHHTPPFTVFGGKTLKLSDTPLTVTYDHTEDAIEDINPGCMRWPRFLFFKKKQKNKRGSVTGGKGVGKKQ</sequence>
<dbReference type="GeneID" id="87809752"/>
<dbReference type="Proteomes" id="UP000827549">
    <property type="component" value="Chromosome 4"/>
</dbReference>
<protein>
    <submittedName>
        <fullName evidence="1">Uncharacterized protein</fullName>
    </submittedName>
</protein>
<dbReference type="AlphaFoldDB" id="A0AAF1BJ62"/>
<gene>
    <name evidence="1" type="ORF">LOC62_04G006530</name>
</gene>
<reference evidence="1" key="1">
    <citation type="submission" date="2023-10" db="EMBL/GenBank/DDBJ databases">
        <authorList>
            <person name="Noh H."/>
        </authorList>
    </citation>
    <scope>NUCLEOTIDE SEQUENCE</scope>
    <source>
        <strain evidence="1">DUCC4014</strain>
    </source>
</reference>
<organism evidence="1 2">
    <name type="scientific">Vanrija pseudolonga</name>
    <dbReference type="NCBI Taxonomy" id="143232"/>
    <lineage>
        <taxon>Eukaryota</taxon>
        <taxon>Fungi</taxon>
        <taxon>Dikarya</taxon>
        <taxon>Basidiomycota</taxon>
        <taxon>Agaricomycotina</taxon>
        <taxon>Tremellomycetes</taxon>
        <taxon>Trichosporonales</taxon>
        <taxon>Trichosporonaceae</taxon>
        <taxon>Vanrija</taxon>
    </lineage>
</organism>
<dbReference type="EMBL" id="CP086717">
    <property type="protein sequence ID" value="WOO83051.1"/>
    <property type="molecule type" value="Genomic_DNA"/>
</dbReference>